<dbReference type="PROSITE" id="PS51163">
    <property type="entry name" value="YRDC"/>
    <property type="match status" value="1"/>
</dbReference>
<dbReference type="EMBL" id="JBHLXE010000048">
    <property type="protein sequence ID" value="MFC0179445.1"/>
    <property type="molecule type" value="Genomic_DNA"/>
</dbReference>
<dbReference type="PANTHER" id="PTHR42828:SF3">
    <property type="entry name" value="THREONYLCARBAMOYL-AMP SYNTHASE"/>
    <property type="match status" value="1"/>
</dbReference>
<keyword evidence="2" id="KW-0548">Nucleotidyltransferase</keyword>
<reference evidence="2 3" key="1">
    <citation type="submission" date="2024-09" db="EMBL/GenBank/DDBJ databases">
        <authorList>
            <person name="Sun Q."/>
            <person name="Mori K."/>
        </authorList>
    </citation>
    <scope>NUCLEOTIDE SEQUENCE [LARGE SCALE GENOMIC DNA]</scope>
    <source>
        <strain evidence="2 3">CCM 8545</strain>
    </source>
</reference>
<evidence type="ECO:0000259" key="1">
    <source>
        <dbReference type="PROSITE" id="PS51163"/>
    </source>
</evidence>
<dbReference type="Gene3D" id="3.90.870.10">
    <property type="entry name" value="DHBP synthase"/>
    <property type="match status" value="1"/>
</dbReference>
<keyword evidence="2" id="KW-0808">Transferase</keyword>
<dbReference type="Proteomes" id="UP001589758">
    <property type="component" value="Unassembled WGS sequence"/>
</dbReference>
<dbReference type="InterPro" id="IPR017945">
    <property type="entry name" value="DHBP_synth_RibB-like_a/b_dom"/>
</dbReference>
<dbReference type="RefSeq" id="WP_385876547.1">
    <property type="nucleotide sequence ID" value="NZ_JBHLXE010000048.1"/>
</dbReference>
<dbReference type="SUPFAM" id="SSF55821">
    <property type="entry name" value="YrdC/RibB"/>
    <property type="match status" value="1"/>
</dbReference>
<protein>
    <submittedName>
        <fullName evidence="2">L-threonylcarbamoyladenylate synthase</fullName>
        <ecNumber evidence="2">2.7.7.87</ecNumber>
    </submittedName>
</protein>
<dbReference type="InterPro" id="IPR052532">
    <property type="entry name" value="SUA5_domain"/>
</dbReference>
<sequence length="207" mass="23051">MSSLSYIHPENPQPRLVKQAVDVIKNGGVVIYPTDSGYAMGCQIGDKNALERILRIRKIDAKHHFTLMCRDLSELATYAYVDNKAFRMIKNNTPGSYTFILKATKEVPRRLMNEKRKTIGLRVPSNPIALAILEELSEPMMSCSLIIPDAPEMLSSPEDIYDFLSNQVDLVIHGGNLGENPTTVVDLTEDTPIIVRYGIGDASPFEV</sequence>
<dbReference type="NCBIfam" id="TIGR00057">
    <property type="entry name" value="L-threonylcarbamoyladenylate synthase"/>
    <property type="match status" value="1"/>
</dbReference>
<comment type="caution">
    <text evidence="2">The sequence shown here is derived from an EMBL/GenBank/DDBJ whole genome shotgun (WGS) entry which is preliminary data.</text>
</comment>
<gene>
    <name evidence="2" type="ORF">ACFFIT_04955</name>
</gene>
<feature type="domain" description="YrdC-like" evidence="1">
    <location>
        <begin position="14"/>
        <end position="200"/>
    </location>
</feature>
<keyword evidence="3" id="KW-1185">Reference proteome</keyword>
<accession>A0ABV6C919</accession>
<dbReference type="GO" id="GO:0061710">
    <property type="term" value="F:L-threonylcarbamoyladenylate synthase"/>
    <property type="evidence" value="ECO:0007669"/>
    <property type="project" value="UniProtKB-EC"/>
</dbReference>
<dbReference type="EC" id="2.7.7.87" evidence="2"/>
<name>A0ABV6C919_9GAMM</name>
<proteinExistence type="predicted"/>
<evidence type="ECO:0000313" key="2">
    <source>
        <dbReference type="EMBL" id="MFC0179445.1"/>
    </source>
</evidence>
<organism evidence="2 3">
    <name type="scientific">Thorsellia kenyensis</name>
    <dbReference type="NCBI Taxonomy" id="1549888"/>
    <lineage>
        <taxon>Bacteria</taxon>
        <taxon>Pseudomonadati</taxon>
        <taxon>Pseudomonadota</taxon>
        <taxon>Gammaproteobacteria</taxon>
        <taxon>Enterobacterales</taxon>
        <taxon>Thorselliaceae</taxon>
        <taxon>Thorsellia</taxon>
    </lineage>
</organism>
<dbReference type="Pfam" id="PF01300">
    <property type="entry name" value="Sua5_yciO_yrdC"/>
    <property type="match status" value="1"/>
</dbReference>
<dbReference type="PANTHER" id="PTHR42828">
    <property type="entry name" value="DHBP SYNTHASE RIBB-LIKE ALPHA/BETA DOMAIN-CONTAINING PROTEIN"/>
    <property type="match status" value="1"/>
</dbReference>
<dbReference type="InterPro" id="IPR006070">
    <property type="entry name" value="Sua5-like_dom"/>
</dbReference>
<evidence type="ECO:0000313" key="3">
    <source>
        <dbReference type="Proteomes" id="UP001589758"/>
    </source>
</evidence>